<evidence type="ECO:0000256" key="1">
    <source>
        <dbReference type="SAM" id="MobiDB-lite"/>
    </source>
</evidence>
<dbReference type="Proteomes" id="UP000467840">
    <property type="component" value="Chromosome 14"/>
</dbReference>
<dbReference type="SMART" id="SM00318">
    <property type="entry name" value="SNc"/>
    <property type="match status" value="1"/>
</dbReference>
<dbReference type="PANTHER" id="PTHR11895:SF73">
    <property type="entry name" value="AMIDASE FAMILY PROTEIN"/>
    <property type="match status" value="1"/>
</dbReference>
<feature type="compositionally biased region" description="Polar residues" evidence="1">
    <location>
        <begin position="835"/>
        <end position="848"/>
    </location>
</feature>
<evidence type="ECO:0000313" key="3">
    <source>
        <dbReference type="EMBL" id="KAF2311605.1"/>
    </source>
</evidence>
<dbReference type="InterPro" id="IPR035437">
    <property type="entry name" value="SNase_OB-fold_sf"/>
</dbReference>
<dbReference type="Pfam" id="PF01425">
    <property type="entry name" value="Amidase"/>
    <property type="match status" value="1"/>
</dbReference>
<protein>
    <recommendedName>
        <fullName evidence="2">TNase-like domain-containing protein</fullName>
    </recommendedName>
</protein>
<name>A0A6A6MGI4_HEVBR</name>
<dbReference type="Gene3D" id="3.90.1300.10">
    <property type="entry name" value="Amidase signature (AS) domain"/>
    <property type="match status" value="1"/>
</dbReference>
<reference evidence="3 4" key="1">
    <citation type="journal article" date="2020" name="Mol. Plant">
        <title>The Chromosome-Based Rubber Tree Genome Provides New Insights into Spurge Genome Evolution and Rubber Biosynthesis.</title>
        <authorList>
            <person name="Liu J."/>
            <person name="Shi C."/>
            <person name="Shi C.C."/>
            <person name="Li W."/>
            <person name="Zhang Q.J."/>
            <person name="Zhang Y."/>
            <person name="Li K."/>
            <person name="Lu H.F."/>
            <person name="Shi C."/>
            <person name="Zhu S.T."/>
            <person name="Xiao Z.Y."/>
            <person name="Nan H."/>
            <person name="Yue Y."/>
            <person name="Zhu X.G."/>
            <person name="Wu Y."/>
            <person name="Hong X.N."/>
            <person name="Fan G.Y."/>
            <person name="Tong Y."/>
            <person name="Zhang D."/>
            <person name="Mao C.L."/>
            <person name="Liu Y.L."/>
            <person name="Hao S.J."/>
            <person name="Liu W.Q."/>
            <person name="Lv M.Q."/>
            <person name="Zhang H.B."/>
            <person name="Liu Y."/>
            <person name="Hu-Tang G.R."/>
            <person name="Wang J.P."/>
            <person name="Wang J.H."/>
            <person name="Sun Y.H."/>
            <person name="Ni S.B."/>
            <person name="Chen W.B."/>
            <person name="Zhang X.C."/>
            <person name="Jiao Y.N."/>
            <person name="Eichler E.E."/>
            <person name="Li G.H."/>
            <person name="Liu X."/>
            <person name="Gao L.Z."/>
        </authorList>
    </citation>
    <scope>NUCLEOTIDE SEQUENCE [LARGE SCALE GENOMIC DNA]</scope>
    <source>
        <strain evidence="4">cv. GT1</strain>
        <tissue evidence="3">Leaf</tissue>
    </source>
</reference>
<evidence type="ECO:0000313" key="4">
    <source>
        <dbReference type="Proteomes" id="UP000467840"/>
    </source>
</evidence>
<keyword evidence="4" id="KW-1185">Reference proteome</keyword>
<dbReference type="Gene3D" id="2.40.50.90">
    <property type="match status" value="2"/>
</dbReference>
<dbReference type="InterPro" id="IPR023631">
    <property type="entry name" value="Amidase_dom"/>
</dbReference>
<proteinExistence type="predicted"/>
<dbReference type="Pfam" id="PF00565">
    <property type="entry name" value="SNase"/>
    <property type="match status" value="1"/>
</dbReference>
<evidence type="ECO:0000259" key="2">
    <source>
        <dbReference type="PROSITE" id="PS50830"/>
    </source>
</evidence>
<dbReference type="InterPro" id="IPR016071">
    <property type="entry name" value="Staphylococal_nuclease_OB-fold"/>
</dbReference>
<dbReference type="InterPro" id="IPR036928">
    <property type="entry name" value="AS_sf"/>
</dbReference>
<feature type="region of interest" description="Disordered" evidence="1">
    <location>
        <begin position="517"/>
        <end position="546"/>
    </location>
</feature>
<dbReference type="PROSITE" id="PS50830">
    <property type="entry name" value="TNASE_3"/>
    <property type="match status" value="1"/>
</dbReference>
<accession>A0A6A6MGI4</accession>
<dbReference type="InterPro" id="IPR000120">
    <property type="entry name" value="Amidase"/>
</dbReference>
<dbReference type="SUPFAM" id="SSF50199">
    <property type="entry name" value="Staphylococcal nuclease"/>
    <property type="match status" value="2"/>
</dbReference>
<gene>
    <name evidence="3" type="ORF">GH714_025203</name>
</gene>
<feature type="domain" description="TNase-like" evidence="2">
    <location>
        <begin position="606"/>
        <end position="747"/>
    </location>
</feature>
<feature type="region of interest" description="Disordered" evidence="1">
    <location>
        <begin position="824"/>
        <end position="848"/>
    </location>
</feature>
<dbReference type="SUPFAM" id="SSF75304">
    <property type="entry name" value="Amidase signature (AS) enzymes"/>
    <property type="match status" value="1"/>
</dbReference>
<dbReference type="GO" id="GO:0050567">
    <property type="term" value="F:glutaminyl-tRNA synthase (glutamine-hydrolyzing) activity"/>
    <property type="evidence" value="ECO:0007669"/>
    <property type="project" value="TreeGrafter"/>
</dbReference>
<dbReference type="PANTHER" id="PTHR11895">
    <property type="entry name" value="TRANSAMIDASE"/>
    <property type="match status" value="1"/>
</dbReference>
<dbReference type="EMBL" id="JAAGAX010000006">
    <property type="protein sequence ID" value="KAF2311605.1"/>
    <property type="molecule type" value="Genomic_DNA"/>
</dbReference>
<dbReference type="FunFam" id="2.40.50.90:FF:000018">
    <property type="entry name" value="Ribonuclease"/>
    <property type="match status" value="1"/>
</dbReference>
<sequence>MAAMAVDFCPFPVGLARFSLRFVFALLFSLSVAGSALCFPSRKDLFFESPISTLPELSNATMDSKRSSKYLEKITEATQLRYTFKMLDADFFNDTKVMETAEGALEFNLPIIKSNRRLVASENGGLHGPSCLVFNPEWTQKHVVDASKRFQHPALSGILRPKNDEDIAFMSILELGELIRTKQITSHELVQIFLKRLKRYDPVLEAVITFTDELAYKQAREADELIAKGVYLGPLHGIPYGLKDIIAVPGYKTTWGSRSFKDQVLNIEAWVYKRLRSAGAVLVAKLVSGSLAYDDIWFGGRTRNPWNIEEFSTGSSAGPAACTSAGMVPFAIGSETAGSITFPASRCGVTALRPTFGAVGRTGVMSISESMDKLGAFCRSAADCSVILDVVRGKDPDDLSSRDIAFDDPFSIDITQLTVGYMMLKWRLVVHVLKAKGVNMVPFKLNYTVDSVQGILNFTMDVEMLAHFDEWQRTGQDNVYEAQDQWPTELRRSRVISAVDYVQALALAIAYQSVTDHHKQRPPIDDLGPNDKIPDPPKVVIPPRSETQDIGNEYPIQYLKMVDLVGFAGISADVELVLYLLKRAMELEKSTLLWLRKIIFKMWATGWYSAKVKAVPSGDSLVLTAKSSNKPGPPPERTITLSSLIAPRMARRGGVDEPFAWESREFLRKLCIGKDVIFKIDYAVPSIGREFGSVFVDDQNVGALIVSEGWAKVREQGQQKGEASPFLAEYQLLEEQAKQNGRGRWSKAPGAAEASIRNLPPSAIGDPSNLDAMGLLAANKGRPMQGIVEQVRDGSTVRVYLLPDFQFVQVFVAGIQAPSMGRRAASDTAMEKGLNSEQNGDASETQAL</sequence>
<organism evidence="3 4">
    <name type="scientific">Hevea brasiliensis</name>
    <name type="common">Para rubber tree</name>
    <name type="synonym">Siphonia brasiliensis</name>
    <dbReference type="NCBI Taxonomy" id="3981"/>
    <lineage>
        <taxon>Eukaryota</taxon>
        <taxon>Viridiplantae</taxon>
        <taxon>Streptophyta</taxon>
        <taxon>Embryophyta</taxon>
        <taxon>Tracheophyta</taxon>
        <taxon>Spermatophyta</taxon>
        <taxon>Magnoliopsida</taxon>
        <taxon>eudicotyledons</taxon>
        <taxon>Gunneridae</taxon>
        <taxon>Pentapetalae</taxon>
        <taxon>rosids</taxon>
        <taxon>fabids</taxon>
        <taxon>Malpighiales</taxon>
        <taxon>Euphorbiaceae</taxon>
        <taxon>Crotonoideae</taxon>
        <taxon>Micrandreae</taxon>
        <taxon>Hevea</taxon>
    </lineage>
</organism>
<comment type="caution">
    <text evidence="3">The sequence shown here is derived from an EMBL/GenBank/DDBJ whole genome shotgun (WGS) entry which is preliminary data.</text>
</comment>
<dbReference type="AlphaFoldDB" id="A0A6A6MGI4"/>